<evidence type="ECO:0000256" key="3">
    <source>
        <dbReference type="RuleBase" id="RU000363"/>
    </source>
</evidence>
<name>A0A7S2VV42_9EUKA</name>
<dbReference type="PANTHER" id="PTHR24322">
    <property type="entry name" value="PKSB"/>
    <property type="match status" value="1"/>
</dbReference>
<dbReference type="SUPFAM" id="SSF51735">
    <property type="entry name" value="NAD(P)-binding Rossmann-fold domains"/>
    <property type="match status" value="1"/>
</dbReference>
<dbReference type="Pfam" id="PF00106">
    <property type="entry name" value="adh_short"/>
    <property type="match status" value="1"/>
</dbReference>
<keyword evidence="2" id="KW-0560">Oxidoreductase</keyword>
<dbReference type="Gene3D" id="3.40.50.720">
    <property type="entry name" value="NAD(P)-binding Rossmann-like Domain"/>
    <property type="match status" value="1"/>
</dbReference>
<dbReference type="InterPro" id="IPR036291">
    <property type="entry name" value="NAD(P)-bd_dom_sf"/>
</dbReference>
<dbReference type="GO" id="GO:0016616">
    <property type="term" value="F:oxidoreductase activity, acting on the CH-OH group of donors, NAD or NADP as acceptor"/>
    <property type="evidence" value="ECO:0007669"/>
    <property type="project" value="TreeGrafter"/>
</dbReference>
<dbReference type="AlphaFoldDB" id="A0A7S2VV42"/>
<dbReference type="EMBL" id="HBHC01001727">
    <property type="protein sequence ID" value="CAD9651301.1"/>
    <property type="molecule type" value="Transcribed_RNA"/>
</dbReference>
<evidence type="ECO:0000256" key="2">
    <source>
        <dbReference type="ARBA" id="ARBA00023002"/>
    </source>
</evidence>
<sequence>MLTLAICAFLLVVASGIAVLIILNSDFFLSGKITPGRLEKRVAVVTGAGSGIGKETAQLFAKYGAHVVLVDIDSKLLRKTEEEINASEGLCTVHVCDVSDFKRMSELAKKVKQAHPNGVDVLVNNAGVVGEGKTLLEWSHGDLARTFHVNTLGPLYLTKEFLGDMINRDRGRIINVASSAGRSYACRLSAYCGSKAALIHAHNSMRLELRRINSKVSTSILM</sequence>
<dbReference type="PANTHER" id="PTHR24322:SF736">
    <property type="entry name" value="RETINOL DEHYDROGENASE 10"/>
    <property type="match status" value="1"/>
</dbReference>
<gene>
    <name evidence="4" type="ORF">NSPH01132_LOCUS1034</name>
</gene>
<dbReference type="InterPro" id="IPR002347">
    <property type="entry name" value="SDR_fam"/>
</dbReference>
<accession>A0A7S2VV42</accession>
<evidence type="ECO:0000313" key="4">
    <source>
        <dbReference type="EMBL" id="CAD9651301.1"/>
    </source>
</evidence>
<evidence type="ECO:0000256" key="1">
    <source>
        <dbReference type="ARBA" id="ARBA00006484"/>
    </source>
</evidence>
<proteinExistence type="inferred from homology"/>
<protein>
    <submittedName>
        <fullName evidence="4">Uncharacterized protein</fullName>
    </submittedName>
</protein>
<organism evidence="4">
    <name type="scientific">Norrisiella sphaerica</name>
    <dbReference type="NCBI Taxonomy" id="552664"/>
    <lineage>
        <taxon>Eukaryota</taxon>
        <taxon>Sar</taxon>
        <taxon>Rhizaria</taxon>
        <taxon>Cercozoa</taxon>
        <taxon>Chlorarachniophyceae</taxon>
        <taxon>Norrisiella</taxon>
    </lineage>
</organism>
<dbReference type="PRINTS" id="PR00081">
    <property type="entry name" value="GDHRDH"/>
</dbReference>
<reference evidence="4" key="1">
    <citation type="submission" date="2021-01" db="EMBL/GenBank/DDBJ databases">
        <authorList>
            <person name="Corre E."/>
            <person name="Pelletier E."/>
            <person name="Niang G."/>
            <person name="Scheremetjew M."/>
            <person name="Finn R."/>
            <person name="Kale V."/>
            <person name="Holt S."/>
            <person name="Cochrane G."/>
            <person name="Meng A."/>
            <person name="Brown T."/>
            <person name="Cohen L."/>
        </authorList>
    </citation>
    <scope>NUCLEOTIDE SEQUENCE</scope>
    <source>
        <strain evidence="4">BC52</strain>
    </source>
</reference>
<dbReference type="PRINTS" id="PR00080">
    <property type="entry name" value="SDRFAMILY"/>
</dbReference>
<comment type="similarity">
    <text evidence="1 3">Belongs to the short-chain dehydrogenases/reductases (SDR) family.</text>
</comment>